<protein>
    <submittedName>
        <fullName evidence="2">Slr1726 protein</fullName>
    </submittedName>
</protein>
<name>P73861_SYNY3</name>
<dbReference type="AlphaFoldDB" id="P73861"/>
<dbReference type="eggNOG" id="ENOG5032S1P">
    <property type="taxonomic scope" value="Bacteria"/>
</dbReference>
<dbReference type="IntAct" id="P73861">
    <property type="interactions" value="6"/>
</dbReference>
<dbReference type="Pfam" id="PF14014">
    <property type="entry name" value="DUF4230"/>
    <property type="match status" value="1"/>
</dbReference>
<dbReference type="KEGG" id="syn:slr1726"/>
<dbReference type="PIR" id="S75061">
    <property type="entry name" value="S75061"/>
</dbReference>
<dbReference type="InParanoid" id="P73861"/>
<reference evidence="2 3" key="2">
    <citation type="journal article" date="1996" name="DNA Res.">
        <title>Sequence analysis of the genome of the unicellular cyanobacterium Synechocystis sp. strain PCC6803. II. Sequence determination of the entire genome and assignment of potential protein-coding regions.</title>
        <authorList>
            <person name="Kaneko T."/>
            <person name="Sato S."/>
            <person name="Kotani H."/>
            <person name="Tanaka A."/>
            <person name="Asamizu E."/>
            <person name="Nakamura Y."/>
            <person name="Miyajima N."/>
            <person name="Hirosawa M."/>
            <person name="Sugiura M."/>
            <person name="Sasamoto S."/>
            <person name="Kimura T."/>
            <person name="Hosouchi T."/>
            <person name="Matsuno A."/>
            <person name="Muraki A."/>
            <person name="Nakazaki N."/>
            <person name="Naruo K."/>
            <person name="Okumura S."/>
            <person name="Shimpo S."/>
            <person name="Takeuchi C."/>
            <person name="Wada T."/>
            <person name="Watanabe A."/>
            <person name="Yamada M."/>
            <person name="Yasuda M."/>
            <person name="Tabata S."/>
        </authorList>
    </citation>
    <scope>NUCLEOTIDE SEQUENCE [LARGE SCALE GENOMIC DNA]</scope>
    <source>
        <strain evidence="3">ATCC 27184 / PCC 6803 / Kazusa</strain>
    </source>
</reference>
<proteinExistence type="predicted"/>
<gene>
    <name evidence="2" type="ordered locus">slr1726</name>
</gene>
<dbReference type="Proteomes" id="UP000001425">
    <property type="component" value="Chromosome"/>
</dbReference>
<dbReference type="EnsemblBacteria" id="BAA17923">
    <property type="protein sequence ID" value="BAA17923"/>
    <property type="gene ID" value="BAA17923"/>
</dbReference>
<evidence type="ECO:0000313" key="3">
    <source>
        <dbReference type="Proteomes" id="UP000001425"/>
    </source>
</evidence>
<evidence type="ECO:0000313" key="2">
    <source>
        <dbReference type="EMBL" id="BAA17923.1"/>
    </source>
</evidence>
<accession>P73861</accession>
<keyword evidence="1" id="KW-0812">Transmembrane</keyword>
<reference evidence="2 3" key="1">
    <citation type="journal article" date="1995" name="DNA Res.">
        <title>Sequence analysis of the genome of the unicellular cyanobacterium Synechocystis sp. strain PCC6803. I. Sequence features in the 1 Mb region from map positions 64% to 92% of the genome.</title>
        <authorList>
            <person name="Kaneko T."/>
            <person name="Tanaka A."/>
            <person name="Sato S."/>
            <person name="Kotani H."/>
            <person name="Sazuka T."/>
            <person name="Miyajima N."/>
            <person name="Sugiura M."/>
            <person name="Tabata S."/>
        </authorList>
    </citation>
    <scope>NUCLEOTIDE SEQUENCE [LARGE SCALE GENOMIC DNA]</scope>
    <source>
        <strain evidence="3">ATCC 27184 / PCC 6803 / Kazusa</strain>
    </source>
</reference>
<sequence>MAEKLSSSPPARNIFQRLPLLGTGGVVLTMAIAVMGIVQGLRTISPWLRIGNNQAKAEISTLVVQQIRAVSELTTTIFAMETVVPTSQERQWGNFTLGRTDLLYIGYGEVRAGIDLAEINEQSIQQQGETLIVTLPPPQILDQKIDVERSRIYHYDRGFLNLGPDTVPELQTLAQRQTLAKITAAACDQGILNQANQKAEVALASLLKNTGHRQVEIKTTNPTVCAIPSAQGLSRDKING</sequence>
<organism evidence="2 3">
    <name type="scientific">Synechocystis sp. (strain ATCC 27184 / PCC 6803 / Kazusa)</name>
    <dbReference type="NCBI Taxonomy" id="1111708"/>
    <lineage>
        <taxon>Bacteria</taxon>
        <taxon>Bacillati</taxon>
        <taxon>Cyanobacteriota</taxon>
        <taxon>Cyanophyceae</taxon>
        <taxon>Synechococcales</taxon>
        <taxon>Merismopediaceae</taxon>
        <taxon>Synechocystis</taxon>
    </lineage>
</organism>
<dbReference type="STRING" id="1148.gene:10498792"/>
<evidence type="ECO:0000256" key="1">
    <source>
        <dbReference type="SAM" id="Phobius"/>
    </source>
</evidence>
<keyword evidence="1" id="KW-1133">Transmembrane helix</keyword>
<dbReference type="InterPro" id="IPR025324">
    <property type="entry name" value="DUF4230"/>
</dbReference>
<dbReference type="PaxDb" id="1148-1653006"/>
<dbReference type="EMBL" id="BA000022">
    <property type="protein sequence ID" value="BAA17923.1"/>
    <property type="molecule type" value="Genomic_DNA"/>
</dbReference>
<keyword evidence="3" id="KW-1185">Reference proteome</keyword>
<dbReference type="PhylomeDB" id="P73861"/>
<keyword evidence="1" id="KW-0472">Membrane</keyword>
<feature type="transmembrane region" description="Helical" evidence="1">
    <location>
        <begin position="20"/>
        <end position="41"/>
    </location>
</feature>